<dbReference type="AlphaFoldDB" id="R6V013"/>
<dbReference type="EMBL" id="CBFW010000344">
    <property type="protein sequence ID" value="CDC76142.1"/>
    <property type="molecule type" value="Genomic_DNA"/>
</dbReference>
<accession>R6V013</accession>
<evidence type="ECO:0000313" key="2">
    <source>
        <dbReference type="Proteomes" id="UP000017938"/>
    </source>
</evidence>
<evidence type="ECO:0000313" key="1">
    <source>
        <dbReference type="EMBL" id="CDC76142.1"/>
    </source>
</evidence>
<reference evidence="1" key="1">
    <citation type="submission" date="2012-11" db="EMBL/GenBank/DDBJ databases">
        <title>Dependencies among metagenomic species, viruses, plasmids and units of genetic variation.</title>
        <authorList>
            <person name="Nielsen H.B."/>
            <person name="Almeida M."/>
            <person name="Juncker A.S."/>
            <person name="Rasmussen S."/>
            <person name="Li J."/>
            <person name="Sunagawa S."/>
            <person name="Plichta D."/>
            <person name="Gautier L."/>
            <person name="Le Chatelier E."/>
            <person name="Peletier E."/>
            <person name="Bonde I."/>
            <person name="Nielsen T."/>
            <person name="Manichanh C."/>
            <person name="Arumugam M."/>
            <person name="Batto J."/>
            <person name="Santos M.B.Q.D."/>
            <person name="Blom N."/>
            <person name="Borruel N."/>
            <person name="Burgdorf K.S."/>
            <person name="Boumezbeur F."/>
            <person name="Casellas F."/>
            <person name="Dore J."/>
            <person name="Guarner F."/>
            <person name="Hansen T."/>
            <person name="Hildebrand F."/>
            <person name="Kaas R.S."/>
            <person name="Kennedy S."/>
            <person name="Kristiansen K."/>
            <person name="Kultima J.R."/>
            <person name="Leonard P."/>
            <person name="Levenez F."/>
            <person name="Lund O."/>
            <person name="Moumen B."/>
            <person name="Le Paslier D."/>
            <person name="Pons N."/>
            <person name="Pedersen O."/>
            <person name="Prifti E."/>
            <person name="Qin J."/>
            <person name="Raes J."/>
            <person name="Tap J."/>
            <person name="Tims S."/>
            <person name="Ussery D.W."/>
            <person name="Yamada T."/>
            <person name="MetaHit consortium"/>
            <person name="Renault P."/>
            <person name="Sicheritz-Ponten T."/>
            <person name="Bork P."/>
            <person name="Wang J."/>
            <person name="Brunak S."/>
            <person name="Ehrlich S.D."/>
        </authorList>
    </citation>
    <scope>NUCLEOTIDE SEQUENCE [LARGE SCALE GENOMIC DNA]</scope>
</reference>
<comment type="caution">
    <text evidence="1">The sequence shown here is derived from an EMBL/GenBank/DDBJ whole genome shotgun (WGS) entry which is preliminary data.</text>
</comment>
<dbReference type="Proteomes" id="UP000017938">
    <property type="component" value="Unassembled WGS sequence"/>
</dbReference>
<organism evidence="1 2">
    <name type="scientific">Candidatus Colimorpha enterica</name>
    <dbReference type="NCBI Taxonomy" id="3083063"/>
    <lineage>
        <taxon>Bacteria</taxon>
        <taxon>Pseudomonadati</taxon>
        <taxon>Bacteroidota</taxon>
        <taxon>Bacteroidia</taxon>
        <taxon>Bacteroidales</taxon>
        <taxon>Candidatus Colimorpha</taxon>
    </lineage>
</organism>
<gene>
    <name evidence="1" type="ORF">BN580_02075</name>
</gene>
<sequence length="67" mass="7573">MPAAANIWDKMTDFRYPSLSAYRAAIRSTRSCTAKLNPDRNVIFVSEMSNVRLKVMKRSGARFATMA</sequence>
<dbReference type="STRING" id="1263015.BN580_02075"/>
<proteinExistence type="predicted"/>
<name>R6V013_9BACT</name>
<protein>
    <submittedName>
        <fullName evidence="1">Uncharacterized protein</fullName>
    </submittedName>
</protein>